<proteinExistence type="predicted"/>
<organism evidence="1 2">
    <name type="scientific">Sphingobacterium lactis</name>
    <dbReference type="NCBI Taxonomy" id="797291"/>
    <lineage>
        <taxon>Bacteria</taxon>
        <taxon>Pseudomonadati</taxon>
        <taxon>Bacteroidota</taxon>
        <taxon>Sphingobacteriia</taxon>
        <taxon>Sphingobacteriales</taxon>
        <taxon>Sphingobacteriaceae</taxon>
        <taxon>Sphingobacterium</taxon>
    </lineage>
</organism>
<dbReference type="Proteomes" id="UP000236731">
    <property type="component" value="Unassembled WGS sequence"/>
</dbReference>
<sequence>MEVKNLVHNWLLGGADPEVGLRLFMDYVDANSAVSRLISKRPERHLQTIRISLLKAAGLPLTFSVEQKKIASQPQKEDYRLRNQWPFLADPECPPELKLLISDKITAYTICVSEYDNLTAGTHEDQLRSVSRLVDNFINNHRIFKELEHYNKNKSVLGHHEVFSQYKKLKALRGMTTMDLFKKKKNLENNIWRTESKIKLEKRQDLLAGRESKLREFKMQLAEVNRLLE</sequence>
<dbReference type="EMBL" id="FNUT01000011">
    <property type="protein sequence ID" value="SEG62800.1"/>
    <property type="molecule type" value="Genomic_DNA"/>
</dbReference>
<keyword evidence="2" id="KW-1185">Reference proteome</keyword>
<dbReference type="OrthoDB" id="1417601at2"/>
<accession>A0A1H6BQ56</accession>
<name>A0A1H6BQ56_9SPHI</name>
<gene>
    <name evidence="1" type="ORF">SAMN05421877_11153</name>
</gene>
<reference evidence="2" key="1">
    <citation type="submission" date="2016-10" db="EMBL/GenBank/DDBJ databases">
        <authorList>
            <person name="Varghese N."/>
            <person name="Submissions S."/>
        </authorList>
    </citation>
    <scope>NUCLEOTIDE SEQUENCE [LARGE SCALE GENOMIC DNA]</scope>
    <source>
        <strain evidence="2">DSM 22361</strain>
    </source>
</reference>
<dbReference type="RefSeq" id="WP_103907332.1">
    <property type="nucleotide sequence ID" value="NZ_CP049246.1"/>
</dbReference>
<dbReference type="AlphaFoldDB" id="A0A1H6BQ56"/>
<protein>
    <submittedName>
        <fullName evidence="1">Uncharacterized protein</fullName>
    </submittedName>
</protein>
<evidence type="ECO:0000313" key="1">
    <source>
        <dbReference type="EMBL" id="SEG62800.1"/>
    </source>
</evidence>
<evidence type="ECO:0000313" key="2">
    <source>
        <dbReference type="Proteomes" id="UP000236731"/>
    </source>
</evidence>